<dbReference type="KEGG" id="smav:CFF01_14385"/>
<dbReference type="EMBL" id="CP022272">
    <property type="protein sequence ID" value="ASJ97670.1"/>
    <property type="molecule type" value="Genomic_DNA"/>
</dbReference>
<feature type="binding site" evidence="1">
    <location>
        <position position="29"/>
    </location>
    <ligand>
        <name>Zn(2+)</name>
        <dbReference type="ChEBI" id="CHEBI:29105"/>
    </ligand>
</feature>
<feature type="binding site" evidence="2">
    <location>
        <position position="67"/>
    </location>
    <ligand>
        <name>S-adenosyl-L-methionine</name>
        <dbReference type="ChEBI" id="CHEBI:59789"/>
    </ligand>
</feature>
<keyword evidence="1" id="KW-0862">Zinc</keyword>
<dbReference type="SUPFAM" id="SSF53335">
    <property type="entry name" value="S-adenosyl-L-methionine-dependent methyltransferases"/>
    <property type="match status" value="1"/>
</dbReference>
<feature type="binding site" evidence="2">
    <location>
        <begin position="97"/>
        <end position="98"/>
    </location>
    <ligand>
        <name>S-adenosyl-L-methionine</name>
        <dbReference type="ChEBI" id="CHEBI:59789"/>
    </ligand>
</feature>
<dbReference type="InterPro" id="IPR048647">
    <property type="entry name" value="RlmA_N"/>
</dbReference>
<gene>
    <name evidence="5" type="ORF">CFF01_14385</name>
</gene>
<dbReference type="InterPro" id="IPR016718">
    <property type="entry name" value="rRNA_m1G-MeTrfase_A_prd"/>
</dbReference>
<name>A0AAC9U0H8_9GAMM</name>
<dbReference type="GO" id="GO:0032259">
    <property type="term" value="P:methylation"/>
    <property type="evidence" value="ECO:0007669"/>
    <property type="project" value="UniProtKB-KW"/>
</dbReference>
<evidence type="ECO:0000256" key="1">
    <source>
        <dbReference type="PIRSR" id="PIRSR018249-1"/>
    </source>
</evidence>
<feature type="binding site" evidence="2">
    <location>
        <position position="188"/>
    </location>
    <ligand>
        <name>S-adenosyl-L-methionine</name>
        <dbReference type="ChEBI" id="CHEBI:59789"/>
    </ligand>
</feature>
<evidence type="ECO:0000259" key="4">
    <source>
        <dbReference type="Pfam" id="PF21302"/>
    </source>
</evidence>
<evidence type="ECO:0000313" key="6">
    <source>
        <dbReference type="Proteomes" id="UP000198233"/>
    </source>
</evidence>
<feature type="binding site" evidence="1">
    <location>
        <position position="25"/>
    </location>
    <ligand>
        <name>Zn(2+)</name>
        <dbReference type="ChEBI" id="CHEBI:29105"/>
    </ligand>
</feature>
<dbReference type="PIRSF" id="PIRSF018249">
    <property type="entry name" value="MyrA_prd"/>
    <property type="match status" value="1"/>
</dbReference>
<dbReference type="GO" id="GO:0046872">
    <property type="term" value="F:metal ion binding"/>
    <property type="evidence" value="ECO:0007669"/>
    <property type="project" value="UniProtKB-KW"/>
</dbReference>
<dbReference type="Gene3D" id="3.40.50.150">
    <property type="entry name" value="Vaccinia Virus protein VP39"/>
    <property type="match status" value="1"/>
</dbReference>
<evidence type="ECO:0000256" key="2">
    <source>
        <dbReference type="PIRSR" id="PIRSR018249-2"/>
    </source>
</evidence>
<feature type="domain" description="23S rRNA (guanine(745)-N(1))-methyltransferase N-terminal" evidence="4">
    <location>
        <begin position="5"/>
        <end position="38"/>
    </location>
</feature>
<dbReference type="InterPro" id="IPR052939">
    <property type="entry name" value="23S_rRNA_MeTrnsfrase_RlmA"/>
</dbReference>
<reference evidence="5 6" key="1">
    <citation type="submission" date="2017-06" db="EMBL/GenBank/DDBJ databases">
        <title>Complete genome sequence of Shewanella marisflavi EP1 associated with anaerobic 2,4-dinitrotoluene reduction and salt tolerance.</title>
        <authorList>
            <person name="Huang J."/>
        </authorList>
    </citation>
    <scope>NUCLEOTIDE SEQUENCE [LARGE SCALE GENOMIC DNA]</scope>
    <source>
        <strain evidence="5 6">EP1</strain>
    </source>
</reference>
<dbReference type="InterPro" id="IPR013216">
    <property type="entry name" value="Methyltransf_11"/>
</dbReference>
<sequence length="274" mass="30678">MKSHYLCPLCHSPLHVHQASEGLHCANKHHFDKGEQGYWVFSQAKKPHLDSRQLMRAKHFLLESGIFTPVVEAMQRQLSALTPAETSLSHLDFDCGEGYYLRALAAVFEALSLTVSQTGIAEAENALFVAAKAQSGASLIQSQLKKLPFEDASFDLVTLIDKPLKGKELLRVLKPGGHLMWLSPGPRHLWQIREFIYPNLVEKGGEPQQPSGLTLVASEHIRFNLDINGEQALTLLEMTPYAWRANDKVKRQIAQQDFAQLEIDLYLTLATKDA</sequence>
<keyword evidence="2" id="KW-0949">S-adenosyl-L-methionine</keyword>
<accession>A0AAC9U0H8</accession>
<dbReference type="RefSeq" id="WP_088905241.1">
    <property type="nucleotide sequence ID" value="NZ_CP022272.1"/>
</dbReference>
<dbReference type="Proteomes" id="UP000198233">
    <property type="component" value="Chromosome"/>
</dbReference>
<dbReference type="PANTHER" id="PTHR43460:SF1">
    <property type="entry name" value="METHYLTRANSFERASE TYPE 11 DOMAIN-CONTAINING PROTEIN"/>
    <property type="match status" value="1"/>
</dbReference>
<protein>
    <submittedName>
        <fullName evidence="5">SAM-dependent methyltransferase</fullName>
    </submittedName>
</protein>
<keyword evidence="1" id="KW-0479">Metal-binding</keyword>
<dbReference type="AlphaFoldDB" id="A0AAC9U0H8"/>
<dbReference type="Pfam" id="PF21302">
    <property type="entry name" value="Zn_ribbon_RlmA"/>
    <property type="match status" value="1"/>
</dbReference>
<feature type="domain" description="Methyltransferase type 11" evidence="3">
    <location>
        <begin position="91"/>
        <end position="180"/>
    </location>
</feature>
<evidence type="ECO:0000313" key="5">
    <source>
        <dbReference type="EMBL" id="ASJ97670.1"/>
    </source>
</evidence>
<organism evidence="5 6">
    <name type="scientific">Shewanella marisflavi</name>
    <dbReference type="NCBI Taxonomy" id="260364"/>
    <lineage>
        <taxon>Bacteria</taxon>
        <taxon>Pseudomonadati</taxon>
        <taxon>Pseudomonadota</taxon>
        <taxon>Gammaproteobacteria</taxon>
        <taxon>Alteromonadales</taxon>
        <taxon>Shewanellaceae</taxon>
        <taxon>Shewanella</taxon>
    </lineage>
</organism>
<dbReference type="Pfam" id="PF08241">
    <property type="entry name" value="Methyltransf_11"/>
    <property type="match status" value="1"/>
</dbReference>
<dbReference type="PANTHER" id="PTHR43460">
    <property type="entry name" value="METHYLTRANSFERASE"/>
    <property type="match status" value="1"/>
</dbReference>
<evidence type="ECO:0000259" key="3">
    <source>
        <dbReference type="Pfam" id="PF08241"/>
    </source>
</evidence>
<proteinExistence type="predicted"/>
<keyword evidence="5" id="KW-0489">Methyltransferase</keyword>
<dbReference type="InterPro" id="IPR029063">
    <property type="entry name" value="SAM-dependent_MTases_sf"/>
</dbReference>
<keyword evidence="5" id="KW-0808">Transferase</keyword>
<dbReference type="GO" id="GO:0008757">
    <property type="term" value="F:S-adenosylmethionine-dependent methyltransferase activity"/>
    <property type="evidence" value="ECO:0007669"/>
    <property type="project" value="InterPro"/>
</dbReference>